<dbReference type="Gene3D" id="1.20.1600.10">
    <property type="entry name" value="Outer membrane efflux proteins (OEP)"/>
    <property type="match status" value="1"/>
</dbReference>
<evidence type="ECO:0000256" key="1">
    <source>
        <dbReference type="ARBA" id="ARBA00004442"/>
    </source>
</evidence>
<dbReference type="Pfam" id="PF02321">
    <property type="entry name" value="OEP"/>
    <property type="match status" value="2"/>
</dbReference>
<dbReference type="RefSeq" id="WP_012583201.1">
    <property type="nucleotide sequence ID" value="NC_011661.1"/>
</dbReference>
<evidence type="ECO:0000256" key="6">
    <source>
        <dbReference type="ARBA" id="ARBA00023136"/>
    </source>
</evidence>
<dbReference type="KEGG" id="dtu:Dtur_0836"/>
<keyword evidence="7" id="KW-0998">Cell outer membrane</keyword>
<dbReference type="GO" id="GO:0015562">
    <property type="term" value="F:efflux transmembrane transporter activity"/>
    <property type="evidence" value="ECO:0000318"/>
    <property type="project" value="GO_Central"/>
</dbReference>
<keyword evidence="4" id="KW-1134">Transmembrane beta strand</keyword>
<evidence type="ECO:0000256" key="7">
    <source>
        <dbReference type="ARBA" id="ARBA00023237"/>
    </source>
</evidence>
<proteinExistence type="inferred from homology"/>
<dbReference type="OrthoDB" id="9813458at2"/>
<gene>
    <name evidence="9" type="ordered locus">Dtur_0836</name>
</gene>
<dbReference type="InParanoid" id="B8E034"/>
<evidence type="ECO:0000256" key="2">
    <source>
        <dbReference type="ARBA" id="ARBA00007613"/>
    </source>
</evidence>
<dbReference type="STRING" id="515635.Dtur_0836"/>
<dbReference type="GO" id="GO:0015288">
    <property type="term" value="F:porin activity"/>
    <property type="evidence" value="ECO:0000318"/>
    <property type="project" value="GO_Central"/>
</dbReference>
<dbReference type="EnsemblBacteria" id="ACK42117">
    <property type="protein sequence ID" value="ACK42117"/>
    <property type="gene ID" value="Dtur_0836"/>
</dbReference>
<comment type="similarity">
    <text evidence="2">Belongs to the outer membrane factor (OMF) (TC 1.B.17) family.</text>
</comment>
<dbReference type="AlphaFoldDB" id="B8E034"/>
<keyword evidence="8" id="KW-0175">Coiled coil</keyword>
<sequence length="446" mass="51370">MYKKTVFYLLLILIFIVTLSFSEDYLTLESLKPLLIKSPLYKIYQVQYNNALQEYNLAYSNLKPQLSLQFSYNQGETSVTLNNVTSMSETKSGNLSLSFSQVLFLKGQAGISIKLAELNLEQEKNNFKTNCQNLYYQFIQSFYNLYLAQEQLKIYEESYNLSKKQEEVAEKQFKDGVINEITLLDYKQKAKLAEINYNSAKNNLELSYKSLENLLGTTLPRVPVKLDVNYEPITYSADELISRLYSNNLTIKNSTLDLEKAKVNLEKANLPSWNIGISGSYSSGNITYALSFDTQNYALNASVSPSWSTSQKSTENIWNFKISFSTPILDGGSKNITKSQAQISLDQAQINYEKTKKDVELNFWKTYYNLLTAQETIEQKKLLLEQKKTNLEAQKIRYNLGLITDLDLKNYEIDYMQAQYDLKNAILNFNLQKIQLDILLGNWEVN</sequence>
<dbReference type="InterPro" id="IPR003423">
    <property type="entry name" value="OMP_efflux"/>
</dbReference>
<evidence type="ECO:0000313" key="9">
    <source>
        <dbReference type="EMBL" id="ACK42117.1"/>
    </source>
</evidence>
<feature type="coiled-coil region" evidence="8">
    <location>
        <begin position="338"/>
        <end position="397"/>
    </location>
</feature>
<evidence type="ECO:0000256" key="8">
    <source>
        <dbReference type="SAM" id="Coils"/>
    </source>
</evidence>
<dbReference type="SUPFAM" id="SSF56954">
    <property type="entry name" value="Outer membrane efflux proteins (OEP)"/>
    <property type="match status" value="1"/>
</dbReference>
<dbReference type="EMBL" id="CP001251">
    <property type="protein sequence ID" value="ACK42117.1"/>
    <property type="molecule type" value="Genomic_DNA"/>
</dbReference>
<name>B8E034_DICTD</name>
<evidence type="ECO:0000256" key="3">
    <source>
        <dbReference type="ARBA" id="ARBA00022448"/>
    </source>
</evidence>
<dbReference type="eggNOG" id="COG1538">
    <property type="taxonomic scope" value="Bacteria"/>
</dbReference>
<dbReference type="GO" id="GO:1990281">
    <property type="term" value="C:efflux pump complex"/>
    <property type="evidence" value="ECO:0000318"/>
    <property type="project" value="GO_Central"/>
</dbReference>
<comment type="subcellular location">
    <subcellularLocation>
        <location evidence="1">Cell outer membrane</location>
    </subcellularLocation>
</comment>
<dbReference type="Proteomes" id="UP000007719">
    <property type="component" value="Chromosome"/>
</dbReference>
<organism evidence="9 10">
    <name type="scientific">Dictyoglomus turgidum (strain DSM 6724 / Z-1310)</name>
    <dbReference type="NCBI Taxonomy" id="515635"/>
    <lineage>
        <taxon>Bacteria</taxon>
        <taxon>Pseudomonadati</taxon>
        <taxon>Dictyoglomota</taxon>
        <taxon>Dictyoglomia</taxon>
        <taxon>Dictyoglomales</taxon>
        <taxon>Dictyoglomaceae</taxon>
        <taxon>Dictyoglomus</taxon>
    </lineage>
</organism>
<dbReference type="PANTHER" id="PTHR30026">
    <property type="entry name" value="OUTER MEMBRANE PROTEIN TOLC"/>
    <property type="match status" value="1"/>
</dbReference>
<dbReference type="HOGENOM" id="CLU_613550_0_0_0"/>
<dbReference type="PANTHER" id="PTHR30026:SF20">
    <property type="entry name" value="OUTER MEMBRANE PROTEIN TOLC"/>
    <property type="match status" value="1"/>
</dbReference>
<keyword evidence="10" id="KW-1185">Reference proteome</keyword>
<protein>
    <submittedName>
        <fullName evidence="9">Outer membrane efflux protein</fullName>
    </submittedName>
</protein>
<dbReference type="InterPro" id="IPR051906">
    <property type="entry name" value="TolC-like"/>
</dbReference>
<dbReference type="GO" id="GO:0009279">
    <property type="term" value="C:cell outer membrane"/>
    <property type="evidence" value="ECO:0007669"/>
    <property type="project" value="UniProtKB-SubCell"/>
</dbReference>
<accession>B8E034</accession>
<evidence type="ECO:0000256" key="5">
    <source>
        <dbReference type="ARBA" id="ARBA00022692"/>
    </source>
</evidence>
<evidence type="ECO:0000256" key="4">
    <source>
        <dbReference type="ARBA" id="ARBA00022452"/>
    </source>
</evidence>
<keyword evidence="5" id="KW-0812">Transmembrane</keyword>
<reference evidence="10" key="1">
    <citation type="journal article" date="2016" name="Front. Microbiol.">
        <title>The complete genome sequence of hyperthermophile Dictyoglomus turgidum DSM 6724 reveals a specialized carbohydrate fermentor.</title>
        <authorList>
            <person name="Brumm P.J."/>
            <person name="Gowda K."/>
            <person name="Robb F.T."/>
            <person name="Mead D.A."/>
        </authorList>
    </citation>
    <scope>NUCLEOTIDE SEQUENCE [LARGE SCALE GENOMIC DNA]</scope>
    <source>
        <strain evidence="10">DSM 6724 / Z-1310</strain>
    </source>
</reference>
<evidence type="ECO:0000313" key="10">
    <source>
        <dbReference type="Proteomes" id="UP000007719"/>
    </source>
</evidence>
<keyword evidence="3" id="KW-0813">Transport</keyword>
<keyword evidence="6" id="KW-0472">Membrane</keyword>